<reference evidence="3 4" key="1">
    <citation type="journal article" date="2021" name="Sci. Rep.">
        <title>The distribution of antibiotic resistance genes in chicken gut microbiota commensals.</title>
        <authorList>
            <person name="Juricova H."/>
            <person name="Matiasovicova J."/>
            <person name="Kubasova T."/>
            <person name="Cejkova D."/>
            <person name="Rychlik I."/>
        </authorList>
    </citation>
    <scope>NUCLEOTIDE SEQUENCE [LARGE SCALE GENOMIC DNA]</scope>
    <source>
        <strain evidence="3 4">An819</strain>
    </source>
</reference>
<evidence type="ECO:0000259" key="2">
    <source>
        <dbReference type="PROSITE" id="PS50853"/>
    </source>
</evidence>
<feature type="chain" id="PRO_5037644130" evidence="1">
    <location>
        <begin position="22"/>
        <end position="1076"/>
    </location>
</feature>
<dbReference type="NCBIfam" id="TIGR04183">
    <property type="entry name" value="Por_Secre_tail"/>
    <property type="match status" value="1"/>
</dbReference>
<dbReference type="SUPFAM" id="SSF82171">
    <property type="entry name" value="DPP6 N-terminal domain-like"/>
    <property type="match status" value="1"/>
</dbReference>
<dbReference type="InterPro" id="IPR003961">
    <property type="entry name" value="FN3_dom"/>
</dbReference>
<feature type="signal peptide" evidence="1">
    <location>
        <begin position="1"/>
        <end position="21"/>
    </location>
</feature>
<protein>
    <submittedName>
        <fullName evidence="3">T9SS type A sorting domain-containing protein</fullName>
    </submittedName>
</protein>
<dbReference type="InterPro" id="IPR013783">
    <property type="entry name" value="Ig-like_fold"/>
</dbReference>
<comment type="caution">
    <text evidence="3">The sequence shown here is derived from an EMBL/GenBank/DDBJ whole genome shotgun (WGS) entry which is preliminary data.</text>
</comment>
<name>A0A938WLL0_9BACT</name>
<dbReference type="Proteomes" id="UP000764045">
    <property type="component" value="Unassembled WGS sequence"/>
</dbReference>
<evidence type="ECO:0000256" key="1">
    <source>
        <dbReference type="SAM" id="SignalP"/>
    </source>
</evidence>
<dbReference type="SUPFAM" id="SSF49265">
    <property type="entry name" value="Fibronectin type III"/>
    <property type="match status" value="1"/>
</dbReference>
<dbReference type="InterPro" id="IPR026444">
    <property type="entry name" value="Secre_tail"/>
</dbReference>
<keyword evidence="4" id="KW-1185">Reference proteome</keyword>
<feature type="domain" description="Fibronectin type-III" evidence="2">
    <location>
        <begin position="382"/>
        <end position="471"/>
    </location>
</feature>
<dbReference type="EMBL" id="JACJJL010000017">
    <property type="protein sequence ID" value="MBM6662191.1"/>
    <property type="molecule type" value="Genomic_DNA"/>
</dbReference>
<sequence>MKRVYFPICLSLLSMNGLVAAAQDAHPATRTVVMYGGPNQILTNVSSNGKWACGAQTDGSSDPIGFIWNLESNEITTLGVNTAAYAVSDNGVVVGTFLDSEASGNGAPVEAAGYWVDGQWHHLENSNDTFTGIGSGSSAMSISADGRYIGGAIYSASGVMTPVVWKDYKLMGALGDGHTGSVQAVANDGSMFGGWAYTAQYSDTRQPVLWDVNGIKQIFPGSQINQYQGVWDFSSDCTKALWVGVMEDGDREAAVCIHDFETGTNIRVRPQSDQYFDYVVYGMSDSLTVVGYQQNDNTAAFPIYYKNGETIKLEAYLIENGADFAADGIIAERTADTEGLFNILQCVDVSKDDSTFLLQAASKDQFEIPVIVKLNANAVNPTPAGVKATAMSGLKVAKVEWGSPLLSSVAVKGYNVYRDGEKVNTELVDTTVYYDNTVAAGTEYTYSVEAEFEGGQVSAKSEGVSVAVPSDAANAPTDLYARMRGANDVLMTWSAPQTKNPVLRYFDDSQEINGGFGGGNVSFEAAVRFDKSDMQQYAGYNITSVSFCPKEEVESFAVNIYSGETLVYTQPVSQELQYGRVNSVKLDNPLAVPQDGDLYIAIEADVASTATSSNVVGMIYDNCVPGYSDLIRRVDEGVWFYSLNDESEQSGGTSYPVIFTIGAEFQSASGSADVSNVSQYNVYRDGALVGSSDGLTYVDKAVAEGDHSYEVEAVYANGDVSGKTAVDFTAVTNTSVFRAIDNVNIDVKDVDTRTVLFSWDAPLDNDATNIQYCGETPQGGLTGSADQLYGYQARTTYLPSKLHSYGGYSVKELRFYPMAQAEFTFYVLKDGQEIVSQFVEEVVPNRWNTVVLDEPFVLDDKSTYDIILDCFDVEAEQPALAYDNNPAYSGVSDLVSYDEGDTFQTLAASYGTLSSPGNWLMGMVVSDSEGQPMAVDGYQVRVNAANVTPEPVSETSFTYEMGASVDPSSTCRVNVDVIYTVGGKVEGTGVFFTINDVAAGIGENVINDIKITQDGDNYVRVEGDGILGIDVYSLGGSLVDSTNGNVVNVSAVQSGLYILKVKTNDGTKTYKVRVSR</sequence>
<gene>
    <name evidence="3" type="ORF">H6B30_10590</name>
</gene>
<accession>A0A938WLL0</accession>
<organism evidence="3 4">
    <name type="scientific">Marseilla massiliensis</name>
    <dbReference type="NCBI Taxonomy" id="1841864"/>
    <lineage>
        <taxon>Bacteria</taxon>
        <taxon>Pseudomonadati</taxon>
        <taxon>Bacteroidota</taxon>
        <taxon>Bacteroidia</taxon>
        <taxon>Bacteroidales</taxon>
        <taxon>Prevotellaceae</taxon>
        <taxon>Marseilla</taxon>
    </lineage>
</organism>
<dbReference type="InterPro" id="IPR036116">
    <property type="entry name" value="FN3_sf"/>
</dbReference>
<proteinExistence type="predicted"/>
<evidence type="ECO:0000313" key="3">
    <source>
        <dbReference type="EMBL" id="MBM6662191.1"/>
    </source>
</evidence>
<keyword evidence="1" id="KW-0732">Signal</keyword>
<dbReference type="RefSeq" id="WP_205110403.1">
    <property type="nucleotide sequence ID" value="NZ_JACJJL010000017.1"/>
</dbReference>
<dbReference type="Gene3D" id="2.60.40.10">
    <property type="entry name" value="Immunoglobulins"/>
    <property type="match status" value="2"/>
</dbReference>
<evidence type="ECO:0000313" key="4">
    <source>
        <dbReference type="Proteomes" id="UP000764045"/>
    </source>
</evidence>
<dbReference type="PROSITE" id="PS50853">
    <property type="entry name" value="FN3"/>
    <property type="match status" value="1"/>
</dbReference>
<dbReference type="AlphaFoldDB" id="A0A938WLL0"/>